<dbReference type="SUPFAM" id="SSF51182">
    <property type="entry name" value="RmlC-like cupins"/>
    <property type="match status" value="1"/>
</dbReference>
<organism evidence="1 2">
    <name type="scientific">Microseira wollei NIES-4236</name>
    <dbReference type="NCBI Taxonomy" id="2530354"/>
    <lineage>
        <taxon>Bacteria</taxon>
        <taxon>Bacillati</taxon>
        <taxon>Cyanobacteriota</taxon>
        <taxon>Cyanophyceae</taxon>
        <taxon>Oscillatoriophycideae</taxon>
        <taxon>Aerosakkonematales</taxon>
        <taxon>Aerosakkonemataceae</taxon>
        <taxon>Microseira</taxon>
    </lineage>
</organism>
<name>A0AAV3XQ20_9CYAN</name>
<comment type="caution">
    <text evidence="1">The sequence shown here is derived from an EMBL/GenBank/DDBJ whole genome shotgun (WGS) entry which is preliminary data.</text>
</comment>
<proteinExistence type="predicted"/>
<reference evidence="1" key="1">
    <citation type="submission" date="2019-10" db="EMBL/GenBank/DDBJ databases">
        <title>Draft genome sequece of Microseira wollei NIES-4236.</title>
        <authorList>
            <person name="Yamaguchi H."/>
            <person name="Suzuki S."/>
            <person name="Kawachi M."/>
        </authorList>
    </citation>
    <scope>NUCLEOTIDE SEQUENCE</scope>
    <source>
        <strain evidence="1">NIES-4236</strain>
    </source>
</reference>
<dbReference type="EMBL" id="BLAY01000240">
    <property type="protein sequence ID" value="GET43651.1"/>
    <property type="molecule type" value="Genomic_DNA"/>
</dbReference>
<keyword evidence="2" id="KW-1185">Reference proteome</keyword>
<accession>A0AAV3XQ20</accession>
<evidence type="ECO:0000313" key="1">
    <source>
        <dbReference type="EMBL" id="GET43651.1"/>
    </source>
</evidence>
<gene>
    <name evidence="1" type="ORF">MiSe_84760</name>
</gene>
<sequence>MMMETDRVGQQRSTMTSIYYLLTDDSPIDYFHINPKVPQELETHIIKNRFKIFARFKAKVSGIWSKFRRIGKNQVAPQKTVAKN</sequence>
<dbReference type="Proteomes" id="UP001050975">
    <property type="component" value="Unassembled WGS sequence"/>
</dbReference>
<dbReference type="AlphaFoldDB" id="A0AAV3XQ20"/>
<dbReference type="Gene3D" id="2.60.120.10">
    <property type="entry name" value="Jelly Rolls"/>
    <property type="match status" value="1"/>
</dbReference>
<dbReference type="InterPro" id="IPR011051">
    <property type="entry name" value="RmlC_Cupin_sf"/>
</dbReference>
<dbReference type="InterPro" id="IPR014710">
    <property type="entry name" value="RmlC-like_jellyroll"/>
</dbReference>
<evidence type="ECO:0000313" key="2">
    <source>
        <dbReference type="Proteomes" id="UP001050975"/>
    </source>
</evidence>
<evidence type="ECO:0008006" key="3">
    <source>
        <dbReference type="Google" id="ProtNLM"/>
    </source>
</evidence>
<protein>
    <recommendedName>
        <fullName evidence="3">Transposase</fullName>
    </recommendedName>
</protein>